<name>A0A4X2LDU9_VOMUR</name>
<gene>
    <name evidence="5" type="primary">ANKRD61</name>
    <name evidence="6" type="synonym">LOC114052231</name>
</gene>
<dbReference type="Ensembl" id="ENSVURT00010026289.1">
    <property type="protein sequence ID" value="ENSVURP00010023099.1"/>
    <property type="gene ID" value="ENSVURG00010017699.1"/>
</dbReference>
<dbReference type="OMA" id="AINESSM"/>
<protein>
    <submittedName>
        <fullName evidence="5">Uncharacterized protein</fullName>
    </submittedName>
</protein>
<dbReference type="PROSITE" id="PS50297">
    <property type="entry name" value="ANK_REP_REGION"/>
    <property type="match status" value="4"/>
</dbReference>
<feature type="repeat" description="ANK" evidence="3">
    <location>
        <begin position="276"/>
        <end position="308"/>
    </location>
</feature>
<keyword evidence="1" id="KW-0677">Repeat</keyword>
<keyword evidence="7" id="KW-1185">Reference proteome</keyword>
<feature type="region of interest" description="Disordered" evidence="4">
    <location>
        <begin position="1"/>
        <end position="21"/>
    </location>
</feature>
<dbReference type="InterPro" id="IPR036770">
    <property type="entry name" value="Ankyrin_rpt-contain_sf"/>
</dbReference>
<evidence type="ECO:0000256" key="1">
    <source>
        <dbReference type="ARBA" id="ARBA00022737"/>
    </source>
</evidence>
<dbReference type="PROSITE" id="PS50088">
    <property type="entry name" value="ANK_REPEAT"/>
    <property type="match status" value="4"/>
</dbReference>
<dbReference type="Proteomes" id="UP000314987">
    <property type="component" value="Unassembled WGS sequence"/>
</dbReference>
<dbReference type="PANTHER" id="PTHR24197">
    <property type="entry name" value="ANKYRIN REPEAT DOMAIN-CONTAINING PROTEIN 61"/>
    <property type="match status" value="1"/>
</dbReference>
<accession>A0A4X2LDU9</accession>
<feature type="repeat" description="ANK" evidence="3">
    <location>
        <begin position="199"/>
        <end position="227"/>
    </location>
</feature>
<sequence length="418" mass="46766">MGNITKRGTRGPVIDRASSTEPVRSKALHTKLYEAIMREDCTTIETLLRNHPVNQPMTVLANSTCYRLLLNQTQSIIPIHLAAKYRKAQSLLCLLEHGADPEIRDTRGHTTLHLMLLHWPITPATWTEPVNRIQRILTDIQNHAVMCLHILCEHGALVNARVDNDCKYSPLHLAIRYGTFPVLSILTQNGAHVNAIDESCMTPLHMAAGILNKEMTKTLIACGANVNCTVPATGNTALKLAVCAASTKAGRLLAADISCIRLLLTNEAKVNAQDHEGQTAIHEACFGGREAIINLLLEFEADVNILTRNGEAPIFMFLQRRSNIRDTTLLDKLLYLSYPLKLTNNQGILPTGLLLPEFHPLKETLIRLSQKPLSLQVICKNNIRKFYGEKYKQHLKQLLPLKIWDSIYSYCDLSQLLK</sequence>
<dbReference type="AlphaFoldDB" id="A0A4X2LDU9"/>
<dbReference type="STRING" id="29139.ENSVURP00010023099"/>
<evidence type="ECO:0000256" key="2">
    <source>
        <dbReference type="ARBA" id="ARBA00023043"/>
    </source>
</evidence>
<dbReference type="Pfam" id="PF00023">
    <property type="entry name" value="Ank"/>
    <property type="match status" value="1"/>
</dbReference>
<evidence type="ECO:0000313" key="7">
    <source>
        <dbReference type="Proteomes" id="UP000314987"/>
    </source>
</evidence>
<dbReference type="SUPFAM" id="SSF48403">
    <property type="entry name" value="Ankyrin repeat"/>
    <property type="match status" value="1"/>
</dbReference>
<dbReference type="InterPro" id="IPR002110">
    <property type="entry name" value="Ankyrin_rpt"/>
</dbReference>
<reference evidence="5" key="2">
    <citation type="submission" date="2025-05" db="UniProtKB">
        <authorList>
            <consortium name="Ensembl"/>
        </authorList>
    </citation>
    <scope>IDENTIFICATION</scope>
</reference>
<reference evidence="7" key="1">
    <citation type="submission" date="2018-12" db="EMBL/GenBank/DDBJ databases">
        <authorList>
            <person name="Yazar S."/>
        </authorList>
    </citation>
    <scope>NUCLEOTIDE SEQUENCE [LARGE SCALE GENOMIC DNA]</scope>
</reference>
<evidence type="ECO:0000313" key="5">
    <source>
        <dbReference type="Ensembl" id="ENSVURP00010023099.1"/>
    </source>
</evidence>
<feature type="repeat" description="ANK" evidence="3">
    <location>
        <begin position="74"/>
        <end position="106"/>
    </location>
</feature>
<evidence type="ECO:0000256" key="3">
    <source>
        <dbReference type="PROSITE-ProRule" id="PRU00023"/>
    </source>
</evidence>
<dbReference type="PANTHER" id="PTHR24197:SF48">
    <property type="entry name" value="ANKYRIN REPEAT DOMAIN-CONTAINING PROTEIN 61"/>
    <property type="match status" value="1"/>
</dbReference>
<dbReference type="Pfam" id="PF13637">
    <property type="entry name" value="Ank_4"/>
    <property type="match status" value="1"/>
</dbReference>
<evidence type="ECO:0000256" key="4">
    <source>
        <dbReference type="SAM" id="MobiDB-lite"/>
    </source>
</evidence>
<proteinExistence type="predicted"/>
<evidence type="ECO:0000313" key="6">
    <source>
        <dbReference type="Ensembl" id="ENSVURP00010025832.1"/>
    </source>
</evidence>
<dbReference type="Ensembl" id="ENSVURT00010029416.1">
    <property type="protein sequence ID" value="ENSVURP00010025832.1"/>
    <property type="gene ID" value="ENSVURG00010019789.1"/>
</dbReference>
<organism evidence="5 7">
    <name type="scientific">Vombatus ursinus</name>
    <name type="common">Common wombat</name>
    <dbReference type="NCBI Taxonomy" id="29139"/>
    <lineage>
        <taxon>Eukaryota</taxon>
        <taxon>Metazoa</taxon>
        <taxon>Chordata</taxon>
        <taxon>Craniata</taxon>
        <taxon>Vertebrata</taxon>
        <taxon>Euteleostomi</taxon>
        <taxon>Mammalia</taxon>
        <taxon>Metatheria</taxon>
        <taxon>Diprotodontia</taxon>
        <taxon>Vombatidae</taxon>
        <taxon>Vombatus</taxon>
    </lineage>
</organism>
<dbReference type="GeneTree" id="ENSGT00840000130004"/>
<keyword evidence="2 3" id="KW-0040">ANK repeat</keyword>
<dbReference type="Gene3D" id="1.25.40.20">
    <property type="entry name" value="Ankyrin repeat-containing domain"/>
    <property type="match status" value="2"/>
</dbReference>
<dbReference type="SMART" id="SM00248">
    <property type="entry name" value="ANK"/>
    <property type="match status" value="5"/>
</dbReference>
<feature type="repeat" description="ANK" evidence="3">
    <location>
        <begin position="166"/>
        <end position="198"/>
    </location>
</feature>
<dbReference type="Pfam" id="PF12796">
    <property type="entry name" value="Ank_2"/>
    <property type="match status" value="1"/>
</dbReference>